<evidence type="ECO:0000313" key="6">
    <source>
        <dbReference type="Proteomes" id="UP000478052"/>
    </source>
</evidence>
<feature type="compositionally biased region" description="Basic residues" evidence="3">
    <location>
        <begin position="236"/>
        <end position="253"/>
    </location>
</feature>
<evidence type="ECO:0000256" key="1">
    <source>
        <dbReference type="ARBA" id="ARBA00022884"/>
    </source>
</evidence>
<dbReference type="GO" id="GO:0000398">
    <property type="term" value="P:mRNA splicing, via spliceosome"/>
    <property type="evidence" value="ECO:0007669"/>
    <property type="project" value="TreeGrafter"/>
</dbReference>
<accession>A0A6G0Z9L4</accession>
<evidence type="ECO:0000313" key="5">
    <source>
        <dbReference type="EMBL" id="KAF0767536.1"/>
    </source>
</evidence>
<dbReference type="InterPro" id="IPR035979">
    <property type="entry name" value="RBD_domain_sf"/>
</dbReference>
<name>A0A6G0Z9L4_APHCR</name>
<comment type="caution">
    <text evidence="5">The sequence shown here is derived from an EMBL/GenBank/DDBJ whole genome shotgun (WGS) entry which is preliminary data.</text>
</comment>
<organism evidence="5 6">
    <name type="scientific">Aphis craccivora</name>
    <name type="common">Cowpea aphid</name>
    <dbReference type="NCBI Taxonomy" id="307492"/>
    <lineage>
        <taxon>Eukaryota</taxon>
        <taxon>Metazoa</taxon>
        <taxon>Ecdysozoa</taxon>
        <taxon>Arthropoda</taxon>
        <taxon>Hexapoda</taxon>
        <taxon>Insecta</taxon>
        <taxon>Pterygota</taxon>
        <taxon>Neoptera</taxon>
        <taxon>Paraneoptera</taxon>
        <taxon>Hemiptera</taxon>
        <taxon>Sternorrhyncha</taxon>
        <taxon>Aphidomorpha</taxon>
        <taxon>Aphidoidea</taxon>
        <taxon>Aphididae</taxon>
        <taxon>Aphidini</taxon>
        <taxon>Aphis</taxon>
        <taxon>Aphis</taxon>
    </lineage>
</organism>
<dbReference type="GO" id="GO:0005654">
    <property type="term" value="C:nucleoplasm"/>
    <property type="evidence" value="ECO:0007669"/>
    <property type="project" value="TreeGrafter"/>
</dbReference>
<dbReference type="AlphaFoldDB" id="A0A6G0Z9L4"/>
<dbReference type="GO" id="GO:0005737">
    <property type="term" value="C:cytoplasm"/>
    <property type="evidence" value="ECO:0007669"/>
    <property type="project" value="TreeGrafter"/>
</dbReference>
<feature type="region of interest" description="Disordered" evidence="3">
    <location>
        <begin position="204"/>
        <end position="253"/>
    </location>
</feature>
<dbReference type="SUPFAM" id="SSF54928">
    <property type="entry name" value="RNA-binding domain, RBD"/>
    <property type="match status" value="1"/>
</dbReference>
<keyword evidence="6" id="KW-1185">Reference proteome</keyword>
<dbReference type="PROSITE" id="PS50102">
    <property type="entry name" value="RRM"/>
    <property type="match status" value="1"/>
</dbReference>
<sequence>MASSNSNMASSSSSNSSSSSKTSEFTTFLNLSRPKYTSKMKLVKEKLKQMKISRKSKKSEKFSPKKLKYYKAIVNTKDGVKTTLKIPRSSIPILWKDVCPKTSCCIRITNISRNVTTNNLHQLFSKFGAIQNLDLHFNWYEKISKGFAYIMFSTPEESKIAVEAMNYCEIDGLEIICQLWFLPYIENRVSSILRSACSSDREVGYRRSSTRSPRKSRLRSHSNSPSTLDDLCSKSSRSRPSKISRSRQSRKPY</sequence>
<feature type="domain" description="RRM" evidence="4">
    <location>
        <begin position="104"/>
        <end position="175"/>
    </location>
</feature>
<evidence type="ECO:0000259" key="4">
    <source>
        <dbReference type="PROSITE" id="PS50102"/>
    </source>
</evidence>
<feature type="region of interest" description="Disordered" evidence="3">
    <location>
        <begin position="1"/>
        <end position="25"/>
    </location>
</feature>
<dbReference type="Gene3D" id="3.30.70.330">
    <property type="match status" value="1"/>
</dbReference>
<keyword evidence="1 2" id="KW-0694">RNA-binding</keyword>
<dbReference type="PANTHER" id="PTHR15481:SF0">
    <property type="entry name" value="LD23870P-RELATED"/>
    <property type="match status" value="1"/>
</dbReference>
<feature type="compositionally biased region" description="Low complexity" evidence="3">
    <location>
        <begin position="1"/>
        <end position="20"/>
    </location>
</feature>
<dbReference type="GO" id="GO:0003723">
    <property type="term" value="F:RNA binding"/>
    <property type="evidence" value="ECO:0007669"/>
    <property type="project" value="UniProtKB-UniRule"/>
</dbReference>
<evidence type="ECO:0000256" key="3">
    <source>
        <dbReference type="SAM" id="MobiDB-lite"/>
    </source>
</evidence>
<feature type="compositionally biased region" description="Basic residues" evidence="3">
    <location>
        <begin position="208"/>
        <end position="220"/>
    </location>
</feature>
<dbReference type="SMART" id="SM00360">
    <property type="entry name" value="RRM"/>
    <property type="match status" value="1"/>
</dbReference>
<dbReference type="InterPro" id="IPR012677">
    <property type="entry name" value="Nucleotide-bd_a/b_plait_sf"/>
</dbReference>
<proteinExistence type="predicted"/>
<dbReference type="InterPro" id="IPR000504">
    <property type="entry name" value="RRM_dom"/>
</dbReference>
<reference evidence="5 6" key="1">
    <citation type="submission" date="2019-08" db="EMBL/GenBank/DDBJ databases">
        <title>Whole genome of Aphis craccivora.</title>
        <authorList>
            <person name="Voronova N.V."/>
            <person name="Shulinski R.S."/>
            <person name="Bandarenka Y.V."/>
            <person name="Zhorov D.G."/>
            <person name="Warner D."/>
        </authorList>
    </citation>
    <scope>NUCLEOTIDE SEQUENCE [LARGE SCALE GENOMIC DNA]</scope>
    <source>
        <strain evidence="5">180601</strain>
        <tissue evidence="5">Whole Body</tissue>
    </source>
</reference>
<gene>
    <name evidence="5" type="ORF">FWK35_00002082</name>
</gene>
<dbReference type="Proteomes" id="UP000478052">
    <property type="component" value="Unassembled WGS sequence"/>
</dbReference>
<dbReference type="PANTHER" id="PTHR15481">
    <property type="entry name" value="RIBONUCLEIC ACID BINDING PROTEIN S1"/>
    <property type="match status" value="1"/>
</dbReference>
<dbReference type="EMBL" id="VUJU01000946">
    <property type="protein sequence ID" value="KAF0767536.1"/>
    <property type="molecule type" value="Genomic_DNA"/>
</dbReference>
<dbReference type="OrthoDB" id="201398at2759"/>
<evidence type="ECO:0000256" key="2">
    <source>
        <dbReference type="PROSITE-ProRule" id="PRU00176"/>
    </source>
</evidence>
<protein>
    <submittedName>
        <fullName evidence="5">Transformer-2 sex-determining protein-like</fullName>
    </submittedName>
</protein>
<dbReference type="GO" id="GO:0061574">
    <property type="term" value="C:ASAP complex"/>
    <property type="evidence" value="ECO:0007669"/>
    <property type="project" value="TreeGrafter"/>
</dbReference>
<dbReference type="Pfam" id="PF00076">
    <property type="entry name" value="RRM_1"/>
    <property type="match status" value="1"/>
</dbReference>